<accession>O59019</accession>
<sequence>MFSPHSGMFPCFFGGSLTLLFSKASRAMTIFALVSAGSMTSSMYPLAAATYGFANFSLYSCIFCLLNSSGFSAFAISFLNIIFAAPSGPITAISAVGHAKTKSAPKCLLPMAK</sequence>
<dbReference type="KEGG" id="pho:PH1286"/>
<gene>
    <name evidence="2" type="ordered locus">PH1286</name>
</gene>
<keyword evidence="1" id="KW-1133">Transmembrane helix</keyword>
<keyword evidence="1" id="KW-0812">Transmembrane</keyword>
<feature type="transmembrane region" description="Helical" evidence="1">
    <location>
        <begin position="43"/>
        <end position="66"/>
    </location>
</feature>
<evidence type="ECO:0000313" key="3">
    <source>
        <dbReference type="Proteomes" id="UP000000752"/>
    </source>
</evidence>
<protein>
    <submittedName>
        <fullName evidence="2">Uncharacterized protein</fullName>
    </submittedName>
</protein>
<dbReference type="Proteomes" id="UP000000752">
    <property type="component" value="Chromosome"/>
</dbReference>
<reference evidence="2 3" key="1">
    <citation type="journal article" date="1998" name="DNA Res.">
        <title>Complete sequence and gene organization of the genome of a hyper-thermophilic archaebacterium, Pyrococcus horikoshii OT3.</title>
        <authorList>
            <person name="Kawarabayasi Y."/>
            <person name="Sawada M."/>
            <person name="Horikawa H."/>
            <person name="Haikawa Y."/>
            <person name="Hino Y."/>
            <person name="Yamamoto S."/>
            <person name="Sekine M."/>
            <person name="Baba S."/>
            <person name="Kosugi H."/>
            <person name="Hosoyama A."/>
            <person name="Nagai Y."/>
            <person name="Sakai M."/>
            <person name="Ogura K."/>
            <person name="Otuka R."/>
            <person name="Nakazawa H."/>
            <person name="Takamiya M."/>
            <person name="Ohfuku Y."/>
            <person name="Funahashi T."/>
            <person name="Tanaka T."/>
            <person name="Kudoh Y."/>
            <person name="Yamazaki J."/>
            <person name="Kushida N."/>
            <person name="Oguchi A."/>
            <person name="Aoki K."/>
            <person name="Nakamura Y."/>
            <person name="Robb T.F."/>
            <person name="Horikoshi K."/>
            <person name="Masuchi Y."/>
            <person name="Shizuya H."/>
            <person name="Kikuchi H."/>
        </authorList>
    </citation>
    <scope>NUCLEOTIDE SEQUENCE [LARGE SCALE GENOMIC DNA]</scope>
    <source>
        <strain evidence="3">ATCC 700860 / DSM 12428 / JCM 9974 / NBRC 100139 / OT-3</strain>
    </source>
</reference>
<proteinExistence type="predicted"/>
<evidence type="ECO:0000256" key="1">
    <source>
        <dbReference type="SAM" id="Phobius"/>
    </source>
</evidence>
<dbReference type="EnsemblBacteria" id="BAA30389">
    <property type="protein sequence ID" value="BAA30389"/>
    <property type="gene ID" value="BAA30389"/>
</dbReference>
<dbReference type="STRING" id="70601.gene:9378253"/>
<evidence type="ECO:0000313" key="2">
    <source>
        <dbReference type="EMBL" id="BAA30389.1"/>
    </source>
</evidence>
<organism evidence="2 3">
    <name type="scientific">Pyrococcus horikoshii (strain ATCC 700860 / DSM 12428 / JCM 9974 / NBRC 100139 / OT-3)</name>
    <dbReference type="NCBI Taxonomy" id="70601"/>
    <lineage>
        <taxon>Archaea</taxon>
        <taxon>Methanobacteriati</taxon>
        <taxon>Methanobacteriota</taxon>
        <taxon>Thermococci</taxon>
        <taxon>Thermococcales</taxon>
        <taxon>Thermococcaceae</taxon>
        <taxon>Pyrococcus</taxon>
    </lineage>
</organism>
<dbReference type="EMBL" id="BA000001">
    <property type="protein sequence ID" value="BAA30389.1"/>
    <property type="molecule type" value="Genomic_DNA"/>
</dbReference>
<dbReference type="PIR" id="C71074">
    <property type="entry name" value="C71074"/>
</dbReference>
<keyword evidence="3" id="KW-1185">Reference proteome</keyword>
<feature type="transmembrane region" description="Helical" evidence="1">
    <location>
        <begin position="73"/>
        <end position="96"/>
    </location>
</feature>
<name>O59019_PYRHO</name>
<keyword evidence="1" id="KW-0472">Membrane</keyword>
<dbReference type="AlphaFoldDB" id="O59019"/>